<dbReference type="GO" id="GO:0030639">
    <property type="term" value="P:polyketide biosynthetic process"/>
    <property type="evidence" value="ECO:0007669"/>
    <property type="project" value="TreeGrafter"/>
</dbReference>
<comment type="caution">
    <text evidence="5">The sequence shown here is derived from an EMBL/GenBank/DDBJ whole genome shotgun (WGS) entry which is preliminary data.</text>
</comment>
<dbReference type="InterPro" id="IPR011141">
    <property type="entry name" value="Polyketide_synthase_type-III"/>
</dbReference>
<name>A0A835EQC6_9POAL</name>
<dbReference type="Pfam" id="PF00195">
    <property type="entry name" value="Chal_sti_synt_N"/>
    <property type="match status" value="1"/>
</dbReference>
<dbReference type="FunFam" id="3.40.47.10:FF:000014">
    <property type="entry name" value="Chalcone synthase 1"/>
    <property type="match status" value="1"/>
</dbReference>
<dbReference type="PANTHER" id="PTHR11877:SF49">
    <property type="entry name" value="OS04G0103900 PROTEIN"/>
    <property type="match status" value="1"/>
</dbReference>
<comment type="similarity">
    <text evidence="1 2">Belongs to the thiolase-like superfamily. Chalcone/stilbene synthases family.</text>
</comment>
<keyword evidence="6" id="KW-1185">Reference proteome</keyword>
<accession>A0A835EQC6</accession>
<dbReference type="InterPro" id="IPR001099">
    <property type="entry name" value="Chalcone/stilbene_synt_N"/>
</dbReference>
<feature type="domain" description="Chalcone/stilbene synthase C-terminal" evidence="4">
    <location>
        <begin position="81"/>
        <end position="234"/>
    </location>
</feature>
<dbReference type="PANTHER" id="PTHR11877">
    <property type="entry name" value="HYDROXYMETHYLGLUTARYL-COA SYNTHASE"/>
    <property type="match status" value="1"/>
</dbReference>
<keyword evidence="2" id="KW-0012">Acyltransferase</keyword>
<keyword evidence="2" id="KW-0808">Transferase</keyword>
<dbReference type="Gene3D" id="3.40.47.10">
    <property type="match status" value="2"/>
</dbReference>
<feature type="domain" description="Chalcone/stilbene synthase N-terminal" evidence="3">
    <location>
        <begin position="3"/>
        <end position="71"/>
    </location>
</feature>
<dbReference type="CDD" id="cd00831">
    <property type="entry name" value="CHS_like"/>
    <property type="match status" value="1"/>
</dbReference>
<dbReference type="GO" id="GO:0016747">
    <property type="term" value="F:acyltransferase activity, transferring groups other than amino-acyl groups"/>
    <property type="evidence" value="ECO:0007669"/>
    <property type="project" value="InterPro"/>
</dbReference>
<proteinExistence type="inferred from homology"/>
<organism evidence="5 6">
    <name type="scientific">Digitaria exilis</name>
    <dbReference type="NCBI Taxonomy" id="1010633"/>
    <lineage>
        <taxon>Eukaryota</taxon>
        <taxon>Viridiplantae</taxon>
        <taxon>Streptophyta</taxon>
        <taxon>Embryophyta</taxon>
        <taxon>Tracheophyta</taxon>
        <taxon>Spermatophyta</taxon>
        <taxon>Magnoliopsida</taxon>
        <taxon>Liliopsida</taxon>
        <taxon>Poales</taxon>
        <taxon>Poaceae</taxon>
        <taxon>PACMAD clade</taxon>
        <taxon>Panicoideae</taxon>
        <taxon>Panicodae</taxon>
        <taxon>Paniceae</taxon>
        <taxon>Anthephorinae</taxon>
        <taxon>Digitaria</taxon>
    </lineage>
</organism>
<dbReference type="EMBL" id="JACEFO010001783">
    <property type="protein sequence ID" value="KAF8702811.1"/>
    <property type="molecule type" value="Genomic_DNA"/>
</dbReference>
<sequence length="236" mass="25497">MLYYQAGCHGGGMALRLAKDLAENNPGARVLVVCSEVITMALRGPSETHVGNLVGQAIFGDAASAAIVGAEISGHERPLFEMVSASQDILPGTEDGVVVKLSEEGIVYTLHNEMPLHIANNIERLVKDALEQAGVMAKDWNEDVFWAVHPGGRKILDMVETRLGLEKAKLEAAREVMRRHGNTLSSCNIVVLEEMRQRSVERSMATAGEGLEWGLLFAFGPGITVETILLRALPIS</sequence>
<evidence type="ECO:0000259" key="3">
    <source>
        <dbReference type="Pfam" id="PF00195"/>
    </source>
</evidence>
<evidence type="ECO:0008006" key="7">
    <source>
        <dbReference type="Google" id="ProtNLM"/>
    </source>
</evidence>
<evidence type="ECO:0000259" key="4">
    <source>
        <dbReference type="Pfam" id="PF02797"/>
    </source>
</evidence>
<protein>
    <recommendedName>
        <fullName evidence="7">Chalcone synthase</fullName>
    </recommendedName>
</protein>
<dbReference type="Proteomes" id="UP000636709">
    <property type="component" value="Unassembled WGS sequence"/>
</dbReference>
<dbReference type="InterPro" id="IPR016039">
    <property type="entry name" value="Thiolase-like"/>
</dbReference>
<dbReference type="SUPFAM" id="SSF53901">
    <property type="entry name" value="Thiolase-like"/>
    <property type="match status" value="2"/>
</dbReference>
<evidence type="ECO:0000313" key="6">
    <source>
        <dbReference type="Proteomes" id="UP000636709"/>
    </source>
</evidence>
<dbReference type="InterPro" id="IPR012328">
    <property type="entry name" value="Chalcone/stilbene_synt_C"/>
</dbReference>
<reference evidence="5" key="1">
    <citation type="submission" date="2020-07" db="EMBL/GenBank/DDBJ databases">
        <title>Genome sequence and genetic diversity analysis of an under-domesticated orphan crop, white fonio (Digitaria exilis).</title>
        <authorList>
            <person name="Bennetzen J.L."/>
            <person name="Chen S."/>
            <person name="Ma X."/>
            <person name="Wang X."/>
            <person name="Yssel A.E.J."/>
            <person name="Chaluvadi S.R."/>
            <person name="Johnson M."/>
            <person name="Gangashetty P."/>
            <person name="Hamidou F."/>
            <person name="Sanogo M.D."/>
            <person name="Zwaenepoel A."/>
            <person name="Wallace J."/>
            <person name="Van De Peer Y."/>
            <person name="Van Deynze A."/>
        </authorList>
    </citation>
    <scope>NUCLEOTIDE SEQUENCE</scope>
    <source>
        <tissue evidence="5">Leaves</tissue>
    </source>
</reference>
<gene>
    <name evidence="5" type="ORF">HU200_032643</name>
</gene>
<evidence type="ECO:0000256" key="2">
    <source>
        <dbReference type="RuleBase" id="RU003633"/>
    </source>
</evidence>
<dbReference type="Pfam" id="PF02797">
    <property type="entry name" value="Chal_sti_synt_C"/>
    <property type="match status" value="1"/>
</dbReference>
<dbReference type="OrthoDB" id="655753at2759"/>
<dbReference type="AlphaFoldDB" id="A0A835EQC6"/>
<evidence type="ECO:0000313" key="5">
    <source>
        <dbReference type="EMBL" id="KAF8702811.1"/>
    </source>
</evidence>
<evidence type="ECO:0000256" key="1">
    <source>
        <dbReference type="ARBA" id="ARBA00005531"/>
    </source>
</evidence>